<evidence type="ECO:0000256" key="3">
    <source>
        <dbReference type="ARBA" id="ARBA00023242"/>
    </source>
</evidence>
<comment type="subcellular location">
    <subcellularLocation>
        <location evidence="1">Nucleus</location>
    </subcellularLocation>
</comment>
<dbReference type="PROSITE" id="PS51184">
    <property type="entry name" value="JMJC"/>
    <property type="match status" value="1"/>
</dbReference>
<dbReference type="PANTHER" id="PTHR12549:SF38">
    <property type="entry name" value="JMJC DOMAIN-CONTAINING HISTONE DEMETHYLASE 2, ISOFORM A"/>
    <property type="match status" value="1"/>
</dbReference>
<dbReference type="SMART" id="SM00558">
    <property type="entry name" value="JmjC"/>
    <property type="match status" value="1"/>
</dbReference>
<dbReference type="Proteomes" id="UP000266673">
    <property type="component" value="Unassembled WGS sequence"/>
</dbReference>
<dbReference type="PANTHER" id="PTHR12549">
    <property type="entry name" value="JMJC DOMAIN-CONTAINING HISTONE DEMETHYLATION PROTEIN"/>
    <property type="match status" value="1"/>
</dbReference>
<keyword evidence="6" id="KW-1185">Reference proteome</keyword>
<reference evidence="5 6" key="1">
    <citation type="submission" date="2018-06" db="EMBL/GenBank/DDBJ databases">
        <title>Comparative genomics reveals the genomic features of Rhizophagus irregularis, R. cerebriforme, R. diaphanum and Gigaspora rosea, and their symbiotic lifestyle signature.</title>
        <authorList>
            <person name="Morin E."/>
            <person name="San Clemente H."/>
            <person name="Chen E.C.H."/>
            <person name="De La Providencia I."/>
            <person name="Hainaut M."/>
            <person name="Kuo A."/>
            <person name="Kohler A."/>
            <person name="Murat C."/>
            <person name="Tang N."/>
            <person name="Roy S."/>
            <person name="Loubradou J."/>
            <person name="Henrissat B."/>
            <person name="Grigoriev I.V."/>
            <person name="Corradi N."/>
            <person name="Roux C."/>
            <person name="Martin F.M."/>
        </authorList>
    </citation>
    <scope>NUCLEOTIDE SEQUENCE [LARGE SCALE GENOMIC DNA]</scope>
    <source>
        <strain evidence="5 6">DAOM 194757</strain>
    </source>
</reference>
<evidence type="ECO:0000259" key="4">
    <source>
        <dbReference type="PROSITE" id="PS51184"/>
    </source>
</evidence>
<dbReference type="AlphaFoldDB" id="A0A397V357"/>
<dbReference type="GO" id="GO:0032454">
    <property type="term" value="F:histone H3K9 demethylase activity"/>
    <property type="evidence" value="ECO:0007669"/>
    <property type="project" value="InterPro"/>
</dbReference>
<dbReference type="OrthoDB" id="1667110at2759"/>
<evidence type="ECO:0000256" key="2">
    <source>
        <dbReference type="ARBA" id="ARBA00022723"/>
    </source>
</evidence>
<comment type="caution">
    <text evidence="5">The sequence shown here is derived from an EMBL/GenBank/DDBJ whole genome shotgun (WGS) entry which is preliminary data.</text>
</comment>
<evidence type="ECO:0000313" key="6">
    <source>
        <dbReference type="Proteomes" id="UP000266673"/>
    </source>
</evidence>
<name>A0A397V357_9GLOM</name>
<dbReference type="GO" id="GO:0046872">
    <property type="term" value="F:metal ion binding"/>
    <property type="evidence" value="ECO:0007669"/>
    <property type="project" value="UniProtKB-KW"/>
</dbReference>
<evidence type="ECO:0000256" key="1">
    <source>
        <dbReference type="ARBA" id="ARBA00004123"/>
    </source>
</evidence>
<gene>
    <name evidence="5" type="ORF">C2G38_2247079</name>
</gene>
<keyword evidence="3" id="KW-0539">Nucleus</keyword>
<evidence type="ECO:0000313" key="5">
    <source>
        <dbReference type="EMBL" id="RIB16351.1"/>
    </source>
</evidence>
<dbReference type="STRING" id="44941.A0A397V357"/>
<dbReference type="Gene3D" id="2.60.120.650">
    <property type="entry name" value="Cupin"/>
    <property type="match status" value="1"/>
</dbReference>
<dbReference type="GO" id="GO:0006357">
    <property type="term" value="P:regulation of transcription by RNA polymerase II"/>
    <property type="evidence" value="ECO:0007669"/>
    <property type="project" value="TreeGrafter"/>
</dbReference>
<dbReference type="GO" id="GO:0000785">
    <property type="term" value="C:chromatin"/>
    <property type="evidence" value="ECO:0007669"/>
    <property type="project" value="TreeGrafter"/>
</dbReference>
<keyword evidence="2" id="KW-0479">Metal-binding</keyword>
<dbReference type="EMBL" id="QKWP01000683">
    <property type="protein sequence ID" value="RIB16351.1"/>
    <property type="molecule type" value="Genomic_DNA"/>
</dbReference>
<accession>A0A397V357</accession>
<proteinExistence type="predicted"/>
<dbReference type="InterPro" id="IPR045109">
    <property type="entry name" value="LSDs-like"/>
</dbReference>
<organism evidence="5 6">
    <name type="scientific">Gigaspora rosea</name>
    <dbReference type="NCBI Taxonomy" id="44941"/>
    <lineage>
        <taxon>Eukaryota</taxon>
        <taxon>Fungi</taxon>
        <taxon>Fungi incertae sedis</taxon>
        <taxon>Mucoromycota</taxon>
        <taxon>Glomeromycotina</taxon>
        <taxon>Glomeromycetes</taxon>
        <taxon>Diversisporales</taxon>
        <taxon>Gigasporaceae</taxon>
        <taxon>Gigaspora</taxon>
    </lineage>
</organism>
<dbReference type="GO" id="GO:0000118">
    <property type="term" value="C:histone deacetylase complex"/>
    <property type="evidence" value="ECO:0007669"/>
    <property type="project" value="TreeGrafter"/>
</dbReference>
<dbReference type="GO" id="GO:0031490">
    <property type="term" value="F:chromatin DNA binding"/>
    <property type="evidence" value="ECO:0007669"/>
    <property type="project" value="TreeGrafter"/>
</dbReference>
<dbReference type="InterPro" id="IPR003347">
    <property type="entry name" value="JmjC_dom"/>
</dbReference>
<protein>
    <recommendedName>
        <fullName evidence="4">JmjC domain-containing protein</fullName>
    </recommendedName>
</protein>
<dbReference type="SUPFAM" id="SSF51197">
    <property type="entry name" value="Clavaminate synthase-like"/>
    <property type="match status" value="1"/>
</dbReference>
<sequence length="633" mass="73865">MNENLKRMFNSVDRESRKRIALEQSWKFNYSRRTIPEHSFKTIALLANCSVEEVKEYFEFDSNGVENTEDFLIEGGRESSSTHLQRKPCYISSYDRFDACISCLPSSEEQCRFQKFRVFEQFSPDNFCPKVRFSSNNKPLPKFTYNDIISSNENDQYILETIAPAFQNILLKEHYHLKTLKNVIIRRILESDLRHLCDHCVTTIFSGYWMCSFCGTEICLDCYDEWNDLSRSRCKKGRVHKKANYFPITRLTLLDVQNLLDSVSNVISNKKDKINENLARSFILQTKWIDGEMNINQFQYMWRLGLPFMISGLNEKLTHSLWTPKYFSKQFGEAICSCIDVATKTSRKLKVGDFFAGFSYSSQNEKSKSYSPCLKIKDWPPNEDFAKAFPLHFNDFMFALPFKKYTHRNGAFNLASRLPPKTNPPDLGPKMYNAYGSTDEVGGKGTTNLHLDMTDAVNIMTYATPFEQRSKYEQQFSHAAVWDIYQMDDLPSLCKFLRKVAREQGVIIDHPIHDQWFYLDKSLRKRLLKEYGIKGVRIYQNPGDVVFVPAGCAHQVCNYTSCIKVALDFVSPEGVERSYKITRQFRTLMSDHKRKEDILQLSNVLFHTWITITYKADLQNSKGFFDKIKNWFS</sequence>
<dbReference type="GO" id="GO:0003712">
    <property type="term" value="F:transcription coregulator activity"/>
    <property type="evidence" value="ECO:0007669"/>
    <property type="project" value="TreeGrafter"/>
</dbReference>
<feature type="domain" description="JmjC" evidence="4">
    <location>
        <begin position="389"/>
        <end position="586"/>
    </location>
</feature>
<dbReference type="Pfam" id="PF02373">
    <property type="entry name" value="JmjC"/>
    <property type="match status" value="1"/>
</dbReference>